<dbReference type="Proteomes" id="UP000743370">
    <property type="component" value="Unassembled WGS sequence"/>
</dbReference>
<dbReference type="GO" id="GO:0006952">
    <property type="term" value="P:defense response"/>
    <property type="evidence" value="ECO:0007669"/>
    <property type="project" value="UniProtKB-ARBA"/>
</dbReference>
<evidence type="ECO:0000256" key="6">
    <source>
        <dbReference type="SAM" id="MobiDB-lite"/>
    </source>
</evidence>
<dbReference type="PROSITE" id="PS51698">
    <property type="entry name" value="U_BOX"/>
    <property type="match status" value="1"/>
</dbReference>
<dbReference type="Gene3D" id="1.25.10.10">
    <property type="entry name" value="Leucine-rich Repeat Variant"/>
    <property type="match status" value="1"/>
</dbReference>
<evidence type="ECO:0000259" key="7">
    <source>
        <dbReference type="PROSITE" id="PS51698"/>
    </source>
</evidence>
<name>A0A8T0JEH7_PHAAN</name>
<dbReference type="Pfam" id="PF04564">
    <property type="entry name" value="U-box"/>
    <property type="match status" value="1"/>
</dbReference>
<keyword evidence="3 5" id="KW-0808">Transferase</keyword>
<dbReference type="InterPro" id="IPR016024">
    <property type="entry name" value="ARM-type_fold"/>
</dbReference>
<comment type="caution">
    <text evidence="8">The sequence shown here is derived from an EMBL/GenBank/DDBJ whole genome shotgun (WGS) entry which is preliminary data.</text>
</comment>
<comment type="catalytic activity">
    <reaction evidence="1 5">
        <text>S-ubiquitinyl-[E2 ubiquitin-conjugating enzyme]-L-cysteine + [acceptor protein]-L-lysine = [E2 ubiquitin-conjugating enzyme]-L-cysteine + N(6)-ubiquitinyl-[acceptor protein]-L-lysine.</text>
        <dbReference type="EC" id="2.3.2.27"/>
    </reaction>
</comment>
<dbReference type="GO" id="GO:0016567">
    <property type="term" value="P:protein ubiquitination"/>
    <property type="evidence" value="ECO:0007669"/>
    <property type="project" value="UniProtKB-UniRule"/>
</dbReference>
<gene>
    <name evidence="8" type="ORF">HKW66_Vig0217330</name>
</gene>
<feature type="domain" description="U-box" evidence="7">
    <location>
        <begin position="50"/>
        <end position="125"/>
    </location>
</feature>
<dbReference type="SMART" id="SM00504">
    <property type="entry name" value="Ubox"/>
    <property type="match status" value="1"/>
</dbReference>
<comment type="pathway">
    <text evidence="2 5">Protein modification; protein ubiquitination.</text>
</comment>
<dbReference type="Pfam" id="PF25598">
    <property type="entry name" value="ARM_PUB"/>
    <property type="match status" value="1"/>
</dbReference>
<dbReference type="InterPro" id="IPR003613">
    <property type="entry name" value="Ubox_domain"/>
</dbReference>
<dbReference type="InterPro" id="IPR013083">
    <property type="entry name" value="Znf_RING/FYVE/PHD"/>
</dbReference>
<protein>
    <recommendedName>
        <fullName evidence="5 7">U-box domain-containing protein</fullName>
        <ecNumber evidence="5">2.3.2.27</ecNumber>
    </recommendedName>
    <alternativeName>
        <fullName evidence="5">RING-type E3 ubiquitin transferase PUB</fullName>
    </alternativeName>
</protein>
<dbReference type="EC" id="2.3.2.27" evidence="5"/>
<dbReference type="FunFam" id="3.30.40.10:FF:000437">
    <property type="entry name" value="RING-type E3 ubiquitin transferase"/>
    <property type="match status" value="1"/>
</dbReference>
<dbReference type="CDD" id="cd16664">
    <property type="entry name" value="RING-Ubox_PUB"/>
    <property type="match status" value="1"/>
</dbReference>
<reference evidence="8 9" key="1">
    <citation type="submission" date="2020-05" db="EMBL/GenBank/DDBJ databases">
        <title>Vigna angularis (adzuki bean) Var. LongXiaoDou No. 4 denovo assembly.</title>
        <authorList>
            <person name="Xiang H."/>
        </authorList>
    </citation>
    <scope>NUCLEOTIDE SEQUENCE [LARGE SCALE GENOMIC DNA]</scope>
    <source>
        <tissue evidence="8">Leaf</tissue>
    </source>
</reference>
<dbReference type="SUPFAM" id="SSF57850">
    <property type="entry name" value="RING/U-box"/>
    <property type="match status" value="1"/>
</dbReference>
<evidence type="ECO:0000256" key="2">
    <source>
        <dbReference type="ARBA" id="ARBA00004906"/>
    </source>
</evidence>
<keyword evidence="4 5" id="KW-0833">Ubl conjugation pathway</keyword>
<organism evidence="8 9">
    <name type="scientific">Phaseolus angularis</name>
    <name type="common">Azuki bean</name>
    <name type="synonym">Vigna angularis</name>
    <dbReference type="NCBI Taxonomy" id="3914"/>
    <lineage>
        <taxon>Eukaryota</taxon>
        <taxon>Viridiplantae</taxon>
        <taxon>Streptophyta</taxon>
        <taxon>Embryophyta</taxon>
        <taxon>Tracheophyta</taxon>
        <taxon>Spermatophyta</taxon>
        <taxon>Magnoliopsida</taxon>
        <taxon>eudicotyledons</taxon>
        <taxon>Gunneridae</taxon>
        <taxon>Pentapetalae</taxon>
        <taxon>rosids</taxon>
        <taxon>fabids</taxon>
        <taxon>Fabales</taxon>
        <taxon>Fabaceae</taxon>
        <taxon>Papilionoideae</taxon>
        <taxon>50 kb inversion clade</taxon>
        <taxon>NPAAA clade</taxon>
        <taxon>indigoferoid/millettioid clade</taxon>
        <taxon>Phaseoleae</taxon>
        <taxon>Vigna</taxon>
    </lineage>
</organism>
<dbReference type="SUPFAM" id="SSF48371">
    <property type="entry name" value="ARM repeat"/>
    <property type="match status" value="1"/>
</dbReference>
<evidence type="ECO:0000256" key="1">
    <source>
        <dbReference type="ARBA" id="ARBA00000900"/>
    </source>
</evidence>
<feature type="region of interest" description="Disordered" evidence="6">
    <location>
        <begin position="1"/>
        <end position="29"/>
    </location>
</feature>
<dbReference type="AlphaFoldDB" id="A0A8T0JEH7"/>
<dbReference type="InterPro" id="IPR045210">
    <property type="entry name" value="RING-Ubox_PUB"/>
</dbReference>
<dbReference type="EMBL" id="JABFOF010000011">
    <property type="protein sequence ID" value="KAG2371559.1"/>
    <property type="molecule type" value="Genomic_DNA"/>
</dbReference>
<evidence type="ECO:0000313" key="8">
    <source>
        <dbReference type="EMBL" id="KAG2371559.1"/>
    </source>
</evidence>
<comment type="function">
    <text evidence="5">Functions as an E3 ubiquitin ligase.</text>
</comment>
<dbReference type="InterPro" id="IPR011989">
    <property type="entry name" value="ARM-like"/>
</dbReference>
<evidence type="ECO:0000256" key="4">
    <source>
        <dbReference type="ARBA" id="ARBA00022786"/>
    </source>
</evidence>
<evidence type="ECO:0000313" key="9">
    <source>
        <dbReference type="Proteomes" id="UP000743370"/>
    </source>
</evidence>
<dbReference type="Gene3D" id="3.30.40.10">
    <property type="entry name" value="Zinc/RING finger domain, C3HC4 (zinc finger)"/>
    <property type="match status" value="1"/>
</dbReference>
<dbReference type="PANTHER" id="PTHR22849">
    <property type="entry name" value="WDSAM1 PROTEIN"/>
    <property type="match status" value="1"/>
</dbReference>
<dbReference type="PANTHER" id="PTHR22849:SF11">
    <property type="entry name" value="U-BOX DOMAIN-CONTAINING PROTEIN"/>
    <property type="match status" value="1"/>
</dbReference>
<dbReference type="InterPro" id="IPR058678">
    <property type="entry name" value="ARM_PUB"/>
</dbReference>
<dbReference type="GO" id="GO:0061630">
    <property type="term" value="F:ubiquitin protein ligase activity"/>
    <property type="evidence" value="ECO:0007669"/>
    <property type="project" value="UniProtKB-UniRule"/>
</dbReference>
<feature type="compositionally biased region" description="Basic and acidic residues" evidence="6">
    <location>
        <begin position="9"/>
        <end position="27"/>
    </location>
</feature>
<sequence>MKKSINGGNREKREKASNHGKMHEPHQKLSATTMQRLRLRFQPFSMDEIEIPAHFLCPISLQLMRDPVTVCTGITYDRENIEKWLFSCKNNTCPVTKQCLLDHDLTPNHTLRRLIQSWCTLNASFGVERIPTPKSPIDRTQIVKLLVEAKKFPEKQLKCLTRLRSIAFEGQRNKACLESAGVVEFLASTMKHKTEENSTVLCEAAIEVFFHLSPSEAQLKALLYNEGFQFIESLFHALRLGNYQSRAYATMLLRSALEVADPIQLISVKTVLFVEILRVLRDQISQQASKAALKLIVELFPWGRNRIKGVEGGAVSVLIELLLCTSERRTCELILIALDQLCGCAEGRAELLNHGAGVAIVSKKILRVSLVASDRGVRILASICRYSANARVLHEMLQVGAVSKLCLVLQVNCNFKTKERAKEILRLHSSVWKNSPCIPVPLLSSFP</sequence>
<proteinExistence type="predicted"/>
<evidence type="ECO:0000256" key="5">
    <source>
        <dbReference type="RuleBase" id="RU369093"/>
    </source>
</evidence>
<evidence type="ECO:0000256" key="3">
    <source>
        <dbReference type="ARBA" id="ARBA00022679"/>
    </source>
</evidence>
<accession>A0A8T0JEH7</accession>
<dbReference type="InterPro" id="IPR045185">
    <property type="entry name" value="PUB22/23/24-like"/>
</dbReference>